<dbReference type="Proteomes" id="UP000830542">
    <property type="component" value="Plasmid unnamed1"/>
</dbReference>
<dbReference type="GeneID" id="71763283"/>
<geneLocation type="plasmid" evidence="4 5">
    <name>unnamed1</name>
</geneLocation>
<evidence type="ECO:0000313" key="6">
    <source>
        <dbReference type="Proteomes" id="UP001500962"/>
    </source>
</evidence>
<proteinExistence type="predicted"/>
<feature type="domain" description="DUF6788" evidence="2">
    <location>
        <begin position="65"/>
        <end position="113"/>
    </location>
</feature>
<dbReference type="EMBL" id="BAAADN010000005">
    <property type="protein sequence ID" value="GAA0451606.1"/>
    <property type="molecule type" value="Genomic_DNA"/>
</dbReference>
<gene>
    <name evidence="3" type="ORF">GCM10008985_04060</name>
    <name evidence="4" type="ORF">MUK72_15505</name>
</gene>
<keyword evidence="5" id="KW-1185">Reference proteome</keyword>
<dbReference type="Pfam" id="PF20586">
    <property type="entry name" value="DUF6788"/>
    <property type="match status" value="1"/>
</dbReference>
<dbReference type="InterPro" id="IPR046738">
    <property type="entry name" value="DUF6788"/>
</dbReference>
<evidence type="ECO:0000313" key="5">
    <source>
        <dbReference type="Proteomes" id="UP000830542"/>
    </source>
</evidence>
<dbReference type="EMBL" id="CP095006">
    <property type="protein sequence ID" value="UOO96601.1"/>
    <property type="molecule type" value="Genomic_DNA"/>
</dbReference>
<evidence type="ECO:0000313" key="4">
    <source>
        <dbReference type="EMBL" id="UOO96601.1"/>
    </source>
</evidence>
<accession>A0AAV3SDZ0</accession>
<feature type="region of interest" description="Disordered" evidence="1">
    <location>
        <begin position="43"/>
        <end position="71"/>
    </location>
</feature>
<dbReference type="KEGG" id="hdo:MUK72_15505"/>
<name>A0AAV3SDZ0_HALDO</name>
<reference evidence="3" key="3">
    <citation type="submission" date="2023-12" db="EMBL/GenBank/DDBJ databases">
        <authorList>
            <person name="Sun Q."/>
            <person name="Inoue M."/>
        </authorList>
    </citation>
    <scope>NUCLEOTIDE SEQUENCE</scope>
    <source>
        <strain evidence="3">JCM 12289</strain>
    </source>
</reference>
<feature type="compositionally biased region" description="Acidic residues" evidence="1">
    <location>
        <begin position="51"/>
        <end position="63"/>
    </location>
</feature>
<evidence type="ECO:0000259" key="2">
    <source>
        <dbReference type="Pfam" id="PF20586"/>
    </source>
</evidence>
<keyword evidence="4" id="KW-0614">Plasmid</keyword>
<dbReference type="RefSeq" id="WP_244705471.1">
    <property type="nucleotide sequence ID" value="NZ_BAAADN010000005.1"/>
</dbReference>
<dbReference type="Proteomes" id="UP001500962">
    <property type="component" value="Unassembled WGS sequence"/>
</dbReference>
<feature type="region of interest" description="Disordered" evidence="1">
    <location>
        <begin position="1"/>
        <end position="24"/>
    </location>
</feature>
<dbReference type="AlphaFoldDB" id="A0AAV3SDZ0"/>
<sequence>MASEEPPAAPGSLPKYLRKGLPKQERESLLETREYIDELLEWTEQPIDNNELPDDADPVDEDGSSPKGGTVVMEKVTCGDETCKCMKKGEKHGPYKYLYYRKADGTLTSDYIDNR</sequence>
<reference evidence="3" key="1">
    <citation type="journal article" date="2014" name="Int. J. Syst. Evol. Microbiol.">
        <title>Complete genome sequence of Corynebacterium casei LMG S-19264T (=DSM 44701T), isolated from a smear-ripened cheese.</title>
        <authorList>
            <consortium name="US DOE Joint Genome Institute (JGI-PGF)"/>
            <person name="Walter F."/>
            <person name="Albersmeier A."/>
            <person name="Kalinowski J."/>
            <person name="Ruckert C."/>
        </authorList>
    </citation>
    <scope>NUCLEOTIDE SEQUENCE</scope>
    <source>
        <strain evidence="3">JCM 12289</strain>
    </source>
</reference>
<evidence type="ECO:0000313" key="3">
    <source>
        <dbReference type="EMBL" id="GAA0451606.1"/>
    </source>
</evidence>
<reference evidence="4" key="2">
    <citation type="submission" date="2022-04" db="EMBL/GenBank/DDBJ databases">
        <title>Sequencing and genomic assembly of Halococcus dombrowskii.</title>
        <authorList>
            <person name="Lim S.W."/>
            <person name="MacLea K.S."/>
        </authorList>
    </citation>
    <scope>NUCLEOTIDE SEQUENCE</scope>
    <source>
        <strain evidence="4">H4</strain>
        <plasmid evidence="4">unnamed1</plasmid>
    </source>
</reference>
<organism evidence="3 6">
    <name type="scientific">Halococcus dombrowskii</name>
    <dbReference type="NCBI Taxonomy" id="179637"/>
    <lineage>
        <taxon>Archaea</taxon>
        <taxon>Methanobacteriati</taxon>
        <taxon>Methanobacteriota</taxon>
        <taxon>Stenosarchaea group</taxon>
        <taxon>Halobacteria</taxon>
        <taxon>Halobacteriales</taxon>
        <taxon>Halococcaceae</taxon>
        <taxon>Halococcus</taxon>
    </lineage>
</organism>
<protein>
    <recommendedName>
        <fullName evidence="2">DUF6788 domain-containing protein</fullName>
    </recommendedName>
</protein>
<evidence type="ECO:0000256" key="1">
    <source>
        <dbReference type="SAM" id="MobiDB-lite"/>
    </source>
</evidence>